<dbReference type="RefSeq" id="WP_123846197.1">
    <property type="nucleotide sequence ID" value="NZ_RPDH01000001.1"/>
</dbReference>
<name>A0A3N4QCI3_9BACT</name>
<dbReference type="InterPro" id="IPR051043">
    <property type="entry name" value="Sulfatase_Mod_Factor_Kinase"/>
</dbReference>
<dbReference type="InterPro" id="IPR042095">
    <property type="entry name" value="SUMF_sf"/>
</dbReference>
<dbReference type="InterPro" id="IPR016187">
    <property type="entry name" value="CTDL_fold"/>
</dbReference>
<sequence length="321" mass="35464">MIKKTVTLVLGGIMAGTAAYSQAAPFEAYEQKIQGTDVTIKMVPIKGGEFLLGSPAGEKGRKADEGPQKKVTIDPFWMGAYEVTFDQYDLYADKDKDQAPLPDGMTRPSPPYIDLTLGMGKSGGYPANSMSQYGALMYCRWLYAKTGVFYRLPTEAEWEYACRAGAKTAYPFGNSDAQLKDYAWTAGNSGAVYHKVGELKPNAWGLYDMLGNVAEWTLDQYDEKAYAKAAAANPWNKPTGKTPRTVKGGNYDDTAENARCASRLQSDEAWNDRDPQIPKSKWWNADAPFVGFRLVRPVKQPTKAEAEQFFADVVDKFVGAR</sequence>
<dbReference type="SUPFAM" id="SSF56436">
    <property type="entry name" value="C-type lectin-like"/>
    <property type="match status" value="1"/>
</dbReference>
<evidence type="ECO:0000313" key="3">
    <source>
        <dbReference type="EMBL" id="RPE13677.1"/>
    </source>
</evidence>
<dbReference type="Proteomes" id="UP000278351">
    <property type="component" value="Unassembled WGS sequence"/>
</dbReference>
<dbReference type="OrthoDB" id="9768004at2"/>
<dbReference type="Pfam" id="PF03781">
    <property type="entry name" value="FGE-sulfatase"/>
    <property type="match status" value="1"/>
</dbReference>
<dbReference type="AlphaFoldDB" id="A0A3N4QCI3"/>
<reference evidence="3 4" key="1">
    <citation type="submission" date="2018-11" db="EMBL/GenBank/DDBJ databases">
        <title>Chitinophaga lutea sp.nov., isolate from arsenic contaminated soil.</title>
        <authorList>
            <person name="Zong Y."/>
        </authorList>
    </citation>
    <scope>NUCLEOTIDE SEQUENCE [LARGE SCALE GENOMIC DNA]</scope>
    <source>
        <strain evidence="3 4">ZY74</strain>
    </source>
</reference>
<evidence type="ECO:0000256" key="1">
    <source>
        <dbReference type="SAM" id="SignalP"/>
    </source>
</evidence>
<evidence type="ECO:0000259" key="2">
    <source>
        <dbReference type="Pfam" id="PF03781"/>
    </source>
</evidence>
<accession>A0A3N4QCI3</accession>
<feature type="domain" description="Sulfatase-modifying factor enzyme-like" evidence="2">
    <location>
        <begin position="41"/>
        <end position="270"/>
    </location>
</feature>
<gene>
    <name evidence="3" type="ORF">EGT74_09240</name>
</gene>
<feature type="signal peptide" evidence="1">
    <location>
        <begin position="1"/>
        <end position="23"/>
    </location>
</feature>
<dbReference type="PANTHER" id="PTHR23150">
    <property type="entry name" value="SULFATASE MODIFYING FACTOR 1, 2"/>
    <property type="match status" value="1"/>
</dbReference>
<proteinExistence type="predicted"/>
<evidence type="ECO:0000313" key="4">
    <source>
        <dbReference type="Proteomes" id="UP000278351"/>
    </source>
</evidence>
<dbReference type="InterPro" id="IPR005532">
    <property type="entry name" value="SUMF_dom"/>
</dbReference>
<protein>
    <submittedName>
        <fullName evidence="3">Formylglycine-generating enzyme family protein</fullName>
    </submittedName>
</protein>
<organism evidence="3 4">
    <name type="scientific">Chitinophaga lutea</name>
    <dbReference type="NCBI Taxonomy" id="2488634"/>
    <lineage>
        <taxon>Bacteria</taxon>
        <taxon>Pseudomonadati</taxon>
        <taxon>Bacteroidota</taxon>
        <taxon>Chitinophagia</taxon>
        <taxon>Chitinophagales</taxon>
        <taxon>Chitinophagaceae</taxon>
        <taxon>Chitinophaga</taxon>
    </lineage>
</organism>
<comment type="caution">
    <text evidence="3">The sequence shown here is derived from an EMBL/GenBank/DDBJ whole genome shotgun (WGS) entry which is preliminary data.</text>
</comment>
<dbReference type="PANTHER" id="PTHR23150:SF19">
    <property type="entry name" value="FORMYLGLYCINE-GENERATING ENZYME"/>
    <property type="match status" value="1"/>
</dbReference>
<keyword evidence="1" id="KW-0732">Signal</keyword>
<keyword evidence="4" id="KW-1185">Reference proteome</keyword>
<dbReference type="GO" id="GO:0120147">
    <property type="term" value="F:formylglycine-generating oxidase activity"/>
    <property type="evidence" value="ECO:0007669"/>
    <property type="project" value="TreeGrafter"/>
</dbReference>
<feature type="chain" id="PRO_5018094055" evidence="1">
    <location>
        <begin position="24"/>
        <end position="321"/>
    </location>
</feature>
<dbReference type="Gene3D" id="3.90.1580.10">
    <property type="entry name" value="paralog of FGE (formylglycine-generating enzyme)"/>
    <property type="match status" value="1"/>
</dbReference>
<dbReference type="EMBL" id="RPDH01000001">
    <property type="protein sequence ID" value="RPE13677.1"/>
    <property type="molecule type" value="Genomic_DNA"/>
</dbReference>